<evidence type="ECO:0008006" key="3">
    <source>
        <dbReference type="Google" id="ProtNLM"/>
    </source>
</evidence>
<evidence type="ECO:0000313" key="1">
    <source>
        <dbReference type="EMBL" id="PPR03420.1"/>
    </source>
</evidence>
<dbReference type="Proteomes" id="UP000284842">
    <property type="component" value="Unassembled WGS sequence"/>
</dbReference>
<gene>
    <name evidence="1" type="ORF">CVT24_012689</name>
</gene>
<dbReference type="OrthoDB" id="2921488at2759"/>
<accession>A0A409YK61</accession>
<proteinExistence type="predicted"/>
<evidence type="ECO:0000313" key="2">
    <source>
        <dbReference type="Proteomes" id="UP000284842"/>
    </source>
</evidence>
<dbReference type="AlphaFoldDB" id="A0A409YK61"/>
<name>A0A409YK61_9AGAR</name>
<dbReference type="SUPFAM" id="SSF52047">
    <property type="entry name" value="RNI-like"/>
    <property type="match status" value="1"/>
</dbReference>
<dbReference type="EMBL" id="NHTK01001066">
    <property type="protein sequence ID" value="PPR03420.1"/>
    <property type="molecule type" value="Genomic_DNA"/>
</dbReference>
<protein>
    <recommendedName>
        <fullName evidence="3">F-box domain-containing protein</fullName>
    </recommendedName>
</protein>
<reference evidence="1 2" key="1">
    <citation type="journal article" date="2018" name="Evol. Lett.">
        <title>Horizontal gene cluster transfer increased hallucinogenic mushroom diversity.</title>
        <authorList>
            <person name="Reynolds H.T."/>
            <person name="Vijayakumar V."/>
            <person name="Gluck-Thaler E."/>
            <person name="Korotkin H.B."/>
            <person name="Matheny P.B."/>
            <person name="Slot J.C."/>
        </authorList>
    </citation>
    <scope>NUCLEOTIDE SEQUENCE [LARGE SCALE GENOMIC DNA]</scope>
    <source>
        <strain evidence="1 2">2629</strain>
    </source>
</reference>
<keyword evidence="2" id="KW-1185">Reference proteome</keyword>
<comment type="caution">
    <text evidence="1">The sequence shown here is derived from an EMBL/GenBank/DDBJ whole genome shotgun (WGS) entry which is preliminary data.</text>
</comment>
<organism evidence="1 2">
    <name type="scientific">Panaeolus cyanescens</name>
    <dbReference type="NCBI Taxonomy" id="181874"/>
    <lineage>
        <taxon>Eukaryota</taxon>
        <taxon>Fungi</taxon>
        <taxon>Dikarya</taxon>
        <taxon>Basidiomycota</taxon>
        <taxon>Agaricomycotina</taxon>
        <taxon>Agaricomycetes</taxon>
        <taxon>Agaricomycetidae</taxon>
        <taxon>Agaricales</taxon>
        <taxon>Agaricineae</taxon>
        <taxon>Galeropsidaceae</taxon>
        <taxon>Panaeolus</taxon>
    </lineage>
</organism>
<dbReference type="InParanoid" id="A0A409YK61"/>
<sequence>MSSLVLPQELVNIIIDEVGKLDDIPTLKACSLVALSFVFPAQQHLFQVIDLDRRSPRKKYFQKFYRLLISKPHIGTHVQQLRLGDDTDEDYSWRIGKDSSWIAKAKEIPRLLHMLSKLRAFSLTFNSEMVAWSSLSASNQTALSSLFDLESLRSVSLEFMTGIPPAIISKLYKVKALGLSCVEVDTSGKFPFLLPNTASSSPLQTLHLRGATPATITSMVRFSEGASGSSMLQKLSITPTFEAGFCEAVFELMKHHRNVTHFEWLPSIHFYLSAGPIDLSIFPSLTTLTLLISFRKATAGHGPFSEAIRLLTQLSSSEQPNRIETVILDCHCIRSSEAKARRVEWRPMDKLLSKSAFANLKEVKVQLAAKTCSAAERANFVLAFQHLLPKVEERGTLISLHNYDLADDRFFMGEKGLSM</sequence>